<dbReference type="RefSeq" id="WP_106616020.1">
    <property type="nucleotide sequence ID" value="NZ_PYAX01000005.1"/>
</dbReference>
<keyword evidence="3" id="KW-1185">Reference proteome</keyword>
<dbReference type="Pfam" id="PF13483">
    <property type="entry name" value="Lactamase_B_3"/>
    <property type="match status" value="1"/>
</dbReference>
<sequence>MLISHFGHSCLLVDTGAARLLFDPGVYSSGFEVLEGLDAILVTHEHRDHVDPGALAAVRAANPGARLIAPFDLEGAEIVNPGDALEFGGTAVTVVDAPHEVIHDRIELPVNVGYLVDHGAFYHPGDSLTVPGQRVDVLGLPTAAPWMKVSDAADFLAKVGPRKAVPIHEAILARTEVFYRVLVGTAPEGVEVVVLPRGEAVEL</sequence>
<feature type="domain" description="Metallo-beta-lactamase" evidence="1">
    <location>
        <begin position="7"/>
        <end position="168"/>
    </location>
</feature>
<dbReference type="InterPro" id="IPR001279">
    <property type="entry name" value="Metallo-B-lactamas"/>
</dbReference>
<reference evidence="2 3" key="1">
    <citation type="submission" date="2018-03" db="EMBL/GenBank/DDBJ databases">
        <title>Genomic Encyclopedia of Type Strains, Phase III (KMG-III): the genomes of soil and plant-associated and newly described type strains.</title>
        <authorList>
            <person name="Whitman W."/>
        </authorList>
    </citation>
    <scope>NUCLEOTIDE SEQUENCE [LARGE SCALE GENOMIC DNA]</scope>
    <source>
        <strain evidence="2 3">CGMCC 4.7097</strain>
    </source>
</reference>
<evidence type="ECO:0000259" key="1">
    <source>
        <dbReference type="SMART" id="SM00849"/>
    </source>
</evidence>
<gene>
    <name evidence="2" type="ORF">B0I31_10552</name>
</gene>
<organism evidence="2 3">
    <name type="scientific">Saccharothrix carnea</name>
    <dbReference type="NCBI Taxonomy" id="1280637"/>
    <lineage>
        <taxon>Bacteria</taxon>
        <taxon>Bacillati</taxon>
        <taxon>Actinomycetota</taxon>
        <taxon>Actinomycetes</taxon>
        <taxon>Pseudonocardiales</taxon>
        <taxon>Pseudonocardiaceae</taxon>
        <taxon>Saccharothrix</taxon>
    </lineage>
</organism>
<dbReference type="PANTHER" id="PTHR43546:SF3">
    <property type="entry name" value="UPF0173 METAL-DEPENDENT HYDROLASE MJ1163"/>
    <property type="match status" value="1"/>
</dbReference>
<name>A0A2P8I9F5_SACCR</name>
<accession>A0A2P8I9F5</accession>
<dbReference type="AlphaFoldDB" id="A0A2P8I9F5"/>
<comment type="caution">
    <text evidence="2">The sequence shown here is derived from an EMBL/GenBank/DDBJ whole genome shotgun (WGS) entry which is preliminary data.</text>
</comment>
<protein>
    <submittedName>
        <fullName evidence="2">L-ascorbate metabolism protein UlaG (Beta-lactamase superfamily)</fullName>
    </submittedName>
</protein>
<dbReference type="Gene3D" id="3.60.15.10">
    <property type="entry name" value="Ribonuclease Z/Hydroxyacylglutathione hydrolase-like"/>
    <property type="match status" value="1"/>
</dbReference>
<dbReference type="Proteomes" id="UP000241118">
    <property type="component" value="Unassembled WGS sequence"/>
</dbReference>
<evidence type="ECO:0000313" key="3">
    <source>
        <dbReference type="Proteomes" id="UP000241118"/>
    </source>
</evidence>
<dbReference type="InterPro" id="IPR036866">
    <property type="entry name" value="RibonucZ/Hydroxyglut_hydro"/>
</dbReference>
<proteinExistence type="predicted"/>
<dbReference type="SUPFAM" id="SSF56281">
    <property type="entry name" value="Metallo-hydrolase/oxidoreductase"/>
    <property type="match status" value="1"/>
</dbReference>
<dbReference type="OrthoDB" id="3190691at2"/>
<dbReference type="SMART" id="SM00849">
    <property type="entry name" value="Lactamase_B"/>
    <property type="match status" value="1"/>
</dbReference>
<dbReference type="EMBL" id="PYAX01000005">
    <property type="protein sequence ID" value="PSL55095.1"/>
    <property type="molecule type" value="Genomic_DNA"/>
</dbReference>
<dbReference type="PANTHER" id="PTHR43546">
    <property type="entry name" value="UPF0173 METAL-DEPENDENT HYDROLASE MJ1163-RELATED"/>
    <property type="match status" value="1"/>
</dbReference>
<evidence type="ECO:0000313" key="2">
    <source>
        <dbReference type="EMBL" id="PSL55095.1"/>
    </source>
</evidence>
<dbReference type="InterPro" id="IPR050114">
    <property type="entry name" value="UPF0173_UPF0282_UlaG_hydrolase"/>
</dbReference>